<dbReference type="RefSeq" id="WP_089848627.1">
    <property type="nucleotide sequence ID" value="NZ_FNEJ01000013.1"/>
</dbReference>
<dbReference type="OrthoDB" id="7847955at2"/>
<dbReference type="SFLD" id="SFLDG01140">
    <property type="entry name" value="C2.B:_Phosphomannomutase_and_P"/>
    <property type="match status" value="1"/>
</dbReference>
<reference evidence="2 3" key="1">
    <citation type="submission" date="2016-10" db="EMBL/GenBank/DDBJ databases">
        <authorList>
            <person name="de Groot N.N."/>
        </authorList>
    </citation>
    <scope>NUCLEOTIDE SEQUENCE [LARGE SCALE GENOMIC DNA]</scope>
    <source>
        <strain evidence="2 3">DSM 26424</strain>
    </source>
</reference>
<dbReference type="Gene3D" id="3.90.1070.10">
    <property type="match status" value="1"/>
</dbReference>
<dbReference type="Proteomes" id="UP000199093">
    <property type="component" value="Unassembled WGS sequence"/>
</dbReference>
<dbReference type="Pfam" id="PF05116">
    <property type="entry name" value="S6PP"/>
    <property type="match status" value="1"/>
</dbReference>
<dbReference type="NCBIfam" id="TIGR01484">
    <property type="entry name" value="HAD-SF-IIB"/>
    <property type="match status" value="1"/>
</dbReference>
<dbReference type="AlphaFoldDB" id="A0A1G8PQ00"/>
<dbReference type="SFLD" id="SFLDG01141">
    <property type="entry name" value="C2.B.1:_Sucrose_Phosphatase_Li"/>
    <property type="match status" value="1"/>
</dbReference>
<dbReference type="EMBL" id="FNEJ01000013">
    <property type="protein sequence ID" value="SDI94574.1"/>
    <property type="molecule type" value="Genomic_DNA"/>
</dbReference>
<feature type="domain" description="Sucrose phosphatase-like" evidence="1">
    <location>
        <begin position="15"/>
        <end position="250"/>
    </location>
</feature>
<dbReference type="STRING" id="555512.SAMN04487993_101349"/>
<dbReference type="GO" id="GO:0005829">
    <property type="term" value="C:cytosol"/>
    <property type="evidence" value="ECO:0007669"/>
    <property type="project" value="TreeGrafter"/>
</dbReference>
<evidence type="ECO:0000313" key="3">
    <source>
        <dbReference type="Proteomes" id="UP000199093"/>
    </source>
</evidence>
<dbReference type="InterPro" id="IPR023214">
    <property type="entry name" value="HAD_sf"/>
</dbReference>
<dbReference type="PANTHER" id="PTHR10000">
    <property type="entry name" value="PHOSPHOSERINE PHOSPHATASE"/>
    <property type="match status" value="1"/>
</dbReference>
<dbReference type="InterPro" id="IPR006380">
    <property type="entry name" value="SPP-like_dom"/>
</dbReference>
<dbReference type="InterPro" id="IPR006379">
    <property type="entry name" value="HAD-SF_hydro_IIB"/>
</dbReference>
<evidence type="ECO:0000259" key="1">
    <source>
        <dbReference type="Pfam" id="PF05116"/>
    </source>
</evidence>
<accession>A0A1G8PQ00</accession>
<protein>
    <submittedName>
        <fullName evidence="2">HAD-superfamily hydrolase, subfamily IIB</fullName>
    </submittedName>
</protein>
<keyword evidence="3" id="KW-1185">Reference proteome</keyword>
<dbReference type="InterPro" id="IPR036412">
    <property type="entry name" value="HAD-like_sf"/>
</dbReference>
<evidence type="ECO:0000313" key="2">
    <source>
        <dbReference type="EMBL" id="SDI94574.1"/>
    </source>
</evidence>
<proteinExistence type="predicted"/>
<dbReference type="GO" id="GO:0016791">
    <property type="term" value="F:phosphatase activity"/>
    <property type="evidence" value="ECO:0007669"/>
    <property type="project" value="TreeGrafter"/>
</dbReference>
<keyword evidence="2" id="KW-0378">Hydrolase</keyword>
<dbReference type="GO" id="GO:0000287">
    <property type="term" value="F:magnesium ion binding"/>
    <property type="evidence" value="ECO:0007669"/>
    <property type="project" value="TreeGrafter"/>
</dbReference>
<dbReference type="SUPFAM" id="SSF56784">
    <property type="entry name" value="HAD-like"/>
    <property type="match status" value="1"/>
</dbReference>
<dbReference type="Gene3D" id="3.40.50.1000">
    <property type="entry name" value="HAD superfamily/HAD-like"/>
    <property type="match status" value="1"/>
</dbReference>
<dbReference type="PANTHER" id="PTHR10000:SF8">
    <property type="entry name" value="HAD SUPERFAMILY HYDROLASE-LIKE, TYPE 3"/>
    <property type="match status" value="1"/>
</dbReference>
<name>A0A1G8PQ00_9RHOB</name>
<dbReference type="SFLD" id="SFLDS00003">
    <property type="entry name" value="Haloacid_Dehalogenase"/>
    <property type="match status" value="1"/>
</dbReference>
<sequence>MSLDALPARDIATTRMVLATDLDGTFLGGSEEDRQRLYRWIESNRDSVGLIFVTGRDPRFIRELCAGGVPWPEYVVGDVGTTIARLQGGEVTPLAPLEEEIAATWGDAGETVRAALDGHPGLTLQPTPFRYRISYDLDAETFDPSASDKVRDLGHDPLISDNRFFDVLPRGISKGPSLRRLVAHLGLEETRVLAAGDTLNDLSMLQCGLPAVAVGGAEPALLAEVSGLPHVHTARAIGAAGILEAIGAFGLHDIEGV</sequence>
<gene>
    <name evidence="2" type="ORF">SAMN04487993_101349</name>
</gene>
<organism evidence="2 3">
    <name type="scientific">Salipiger marinus</name>
    <dbReference type="NCBI Taxonomy" id="555512"/>
    <lineage>
        <taxon>Bacteria</taxon>
        <taxon>Pseudomonadati</taxon>
        <taxon>Pseudomonadota</taxon>
        <taxon>Alphaproteobacteria</taxon>
        <taxon>Rhodobacterales</taxon>
        <taxon>Roseobacteraceae</taxon>
        <taxon>Salipiger</taxon>
    </lineage>
</organism>